<dbReference type="Proteomes" id="UP000187172">
    <property type="component" value="Unassembled WGS sequence"/>
</dbReference>
<sequence length="79" mass="9046">MDNDEILKQILSELKDLKSGQNDLSKKIDWAVAELKNDAKASNQAMTLFTPVETTEAIERDIRAIKLKLFDVESKLNRR</sequence>
<keyword evidence="2" id="KW-1185">Reference proteome</keyword>
<proteinExistence type="predicted"/>
<dbReference type="RefSeq" id="WP_076176392.1">
    <property type="nucleotide sequence ID" value="NZ_MRTP01000018.1"/>
</dbReference>
<dbReference type="EMBL" id="MRTP01000018">
    <property type="protein sequence ID" value="OMF47315.1"/>
    <property type="molecule type" value="Genomic_DNA"/>
</dbReference>
<accession>A0A1R1E670</accession>
<organism evidence="1 2">
    <name type="scientific">Paenibacillus rhizosphaerae</name>
    <dbReference type="NCBI Taxonomy" id="297318"/>
    <lineage>
        <taxon>Bacteria</taxon>
        <taxon>Bacillati</taxon>
        <taxon>Bacillota</taxon>
        <taxon>Bacilli</taxon>
        <taxon>Bacillales</taxon>
        <taxon>Paenibacillaceae</taxon>
        <taxon>Paenibacillus</taxon>
    </lineage>
</organism>
<comment type="caution">
    <text evidence="1">The sequence shown here is derived from an EMBL/GenBank/DDBJ whole genome shotgun (WGS) entry which is preliminary data.</text>
</comment>
<reference evidence="1 2" key="1">
    <citation type="submission" date="2016-11" db="EMBL/GenBank/DDBJ databases">
        <title>Paenibacillus species isolates.</title>
        <authorList>
            <person name="Beno S.M."/>
        </authorList>
    </citation>
    <scope>NUCLEOTIDE SEQUENCE [LARGE SCALE GENOMIC DNA]</scope>
    <source>
        <strain evidence="1 2">FSL R5-0378</strain>
    </source>
</reference>
<protein>
    <submittedName>
        <fullName evidence="1">Uncharacterized protein</fullName>
    </submittedName>
</protein>
<dbReference type="AlphaFoldDB" id="A0A1R1E670"/>
<name>A0A1R1E670_9BACL</name>
<evidence type="ECO:0000313" key="2">
    <source>
        <dbReference type="Proteomes" id="UP000187172"/>
    </source>
</evidence>
<evidence type="ECO:0000313" key="1">
    <source>
        <dbReference type="EMBL" id="OMF47315.1"/>
    </source>
</evidence>
<gene>
    <name evidence="1" type="ORF">BK138_32295</name>
</gene>